<dbReference type="InterPro" id="IPR006311">
    <property type="entry name" value="TAT_signal"/>
</dbReference>
<dbReference type="PANTHER" id="PTHR43737:SF1">
    <property type="entry name" value="DUF1501 DOMAIN-CONTAINING PROTEIN"/>
    <property type="match status" value="1"/>
</dbReference>
<sequence>MKMSRRHFLKSSTALGALSAVPGLSVSKQAVAGEEGFKALVCIFLFGGNDAYNMVVPVDEHYQTYRDARPTLAVEKHELVDIGISSETGGNRPQVRLGLHPAMESLQDIYRDNNATVIVNSGQLIGPIIGEDNPHSVPDFLMAHNLQQQMWQSGALNMEDKLGWAGRMVESVYMSHDLSPMMSLNGEQKWLRNDVYEQMVMTGGGPGKYNGLDQGERLDAMKYHFNRQFNNLFKDNYTDVMSSRYLQNEELAGLLGEEDDDTVRSSLGEQLHTTAKLIEKHAEMGHHRQIYFVGLGGFDTHHNQKNAHHALLEQLSDAMADFYQELKGINMLDNVTTFTMSDFGRRLMANNTGTDHGWAGHQLVMGGAVNGGKAYGKWPDLTPGSEYDYNNGRLIPEIAADQVNASLAEWFGFNGDFDSLFPSLEPFSQKTIPFLSK</sequence>
<evidence type="ECO:0008006" key="4">
    <source>
        <dbReference type="Google" id="ProtNLM"/>
    </source>
</evidence>
<gene>
    <name evidence="2" type="ORF">C9J01_09050</name>
</gene>
<proteinExistence type="predicted"/>
<dbReference type="Proteomes" id="UP000241346">
    <property type="component" value="Unassembled WGS sequence"/>
</dbReference>
<keyword evidence="1" id="KW-0732">Signal</keyword>
<dbReference type="InterPro" id="IPR019546">
    <property type="entry name" value="TAT_signal_bac_arc"/>
</dbReference>
<reference evidence="2 3" key="1">
    <citation type="submission" date="2018-03" db="EMBL/GenBank/DDBJ databases">
        <title>Whole genome sequencing of Histamine producing bacteria.</title>
        <authorList>
            <person name="Butler K."/>
        </authorList>
    </citation>
    <scope>NUCLEOTIDE SEQUENCE [LARGE SCALE GENOMIC DNA]</scope>
    <source>
        <strain evidence="2 3">DSM 19138</strain>
    </source>
</reference>
<dbReference type="PROSITE" id="PS51318">
    <property type="entry name" value="TAT"/>
    <property type="match status" value="1"/>
</dbReference>
<accession>A0A2T3NHT7</accession>
<name>A0A2T3NHT7_9GAMM</name>
<protein>
    <recommendedName>
        <fullName evidence="4">DUF1501 domain-containing protein</fullName>
    </recommendedName>
</protein>
<dbReference type="Pfam" id="PF07394">
    <property type="entry name" value="DUF1501"/>
    <property type="match status" value="1"/>
</dbReference>
<dbReference type="EMBL" id="PYMB01000002">
    <property type="protein sequence ID" value="PSW14561.1"/>
    <property type="molecule type" value="Genomic_DNA"/>
</dbReference>
<dbReference type="Pfam" id="PF10518">
    <property type="entry name" value="TAT_signal"/>
    <property type="match status" value="1"/>
</dbReference>
<evidence type="ECO:0000256" key="1">
    <source>
        <dbReference type="ARBA" id="ARBA00022729"/>
    </source>
</evidence>
<comment type="caution">
    <text evidence="2">The sequence shown here is derived from an EMBL/GenBank/DDBJ whole genome shotgun (WGS) entry which is preliminary data.</text>
</comment>
<organism evidence="2 3">
    <name type="scientific">Photobacterium rosenbergii</name>
    <dbReference type="NCBI Taxonomy" id="294936"/>
    <lineage>
        <taxon>Bacteria</taxon>
        <taxon>Pseudomonadati</taxon>
        <taxon>Pseudomonadota</taxon>
        <taxon>Gammaproteobacteria</taxon>
        <taxon>Vibrionales</taxon>
        <taxon>Vibrionaceae</taxon>
        <taxon>Photobacterium</taxon>
    </lineage>
</organism>
<dbReference type="InterPro" id="IPR010869">
    <property type="entry name" value="DUF1501"/>
</dbReference>
<evidence type="ECO:0000313" key="2">
    <source>
        <dbReference type="EMBL" id="PSW14561.1"/>
    </source>
</evidence>
<evidence type="ECO:0000313" key="3">
    <source>
        <dbReference type="Proteomes" id="UP000241346"/>
    </source>
</evidence>
<dbReference type="RefSeq" id="WP_107297800.1">
    <property type="nucleotide sequence ID" value="NZ_PYMB01000002.1"/>
</dbReference>
<dbReference type="AlphaFoldDB" id="A0A2T3NHT7"/>
<dbReference type="OrthoDB" id="9779968at2"/>
<dbReference type="PANTHER" id="PTHR43737">
    <property type="entry name" value="BLL7424 PROTEIN"/>
    <property type="match status" value="1"/>
</dbReference>
<dbReference type="NCBIfam" id="TIGR01409">
    <property type="entry name" value="TAT_signal_seq"/>
    <property type="match status" value="1"/>
</dbReference>